<evidence type="ECO:0000256" key="1">
    <source>
        <dbReference type="ARBA" id="ARBA00022630"/>
    </source>
</evidence>
<comment type="caution">
    <text evidence="6">The sequence shown here is derived from an EMBL/GenBank/DDBJ whole genome shotgun (WGS) entry which is preliminary data.</text>
</comment>
<reference evidence="6" key="1">
    <citation type="journal article" date="2015" name="Nature">
        <title>Complex archaea that bridge the gap between prokaryotes and eukaryotes.</title>
        <authorList>
            <person name="Spang A."/>
            <person name="Saw J.H."/>
            <person name="Jorgensen S.L."/>
            <person name="Zaremba-Niedzwiedzka K."/>
            <person name="Martijn J."/>
            <person name="Lind A.E."/>
            <person name="van Eijk R."/>
            <person name="Schleper C."/>
            <person name="Guy L."/>
            <person name="Ettema T.J."/>
        </authorList>
    </citation>
    <scope>NUCLEOTIDE SEQUENCE</scope>
</reference>
<feature type="non-terminal residue" evidence="6">
    <location>
        <position position="129"/>
    </location>
</feature>
<dbReference type="Gene3D" id="3.20.20.30">
    <property type="entry name" value="Luciferase-like domain"/>
    <property type="match status" value="1"/>
</dbReference>
<gene>
    <name evidence="6" type="ORF">LCGC14_1772320</name>
</gene>
<dbReference type="PANTHER" id="PTHR42847:SF4">
    <property type="entry name" value="ALKANESULFONATE MONOOXYGENASE-RELATED"/>
    <property type="match status" value="1"/>
</dbReference>
<dbReference type="EMBL" id="LAZR01016638">
    <property type="protein sequence ID" value="KKM03644.1"/>
    <property type="molecule type" value="Genomic_DNA"/>
</dbReference>
<keyword evidence="2" id="KW-0288">FMN</keyword>
<dbReference type="InterPro" id="IPR036661">
    <property type="entry name" value="Luciferase-like_sf"/>
</dbReference>
<evidence type="ECO:0000256" key="4">
    <source>
        <dbReference type="ARBA" id="ARBA00023033"/>
    </source>
</evidence>
<dbReference type="InterPro" id="IPR011251">
    <property type="entry name" value="Luciferase-like_dom"/>
</dbReference>
<dbReference type="PANTHER" id="PTHR42847">
    <property type="entry name" value="ALKANESULFONATE MONOOXYGENASE"/>
    <property type="match status" value="1"/>
</dbReference>
<dbReference type="GO" id="GO:0008726">
    <property type="term" value="F:alkanesulfonate monooxygenase activity"/>
    <property type="evidence" value="ECO:0007669"/>
    <property type="project" value="TreeGrafter"/>
</dbReference>
<evidence type="ECO:0000256" key="2">
    <source>
        <dbReference type="ARBA" id="ARBA00022643"/>
    </source>
</evidence>
<keyword evidence="1" id="KW-0285">Flavoprotein</keyword>
<dbReference type="InterPro" id="IPR050172">
    <property type="entry name" value="SsuD_RutA_monooxygenase"/>
</dbReference>
<evidence type="ECO:0000259" key="5">
    <source>
        <dbReference type="Pfam" id="PF00296"/>
    </source>
</evidence>
<accession>A0A0F9GXX1</accession>
<proteinExistence type="predicted"/>
<evidence type="ECO:0000256" key="3">
    <source>
        <dbReference type="ARBA" id="ARBA00023002"/>
    </source>
</evidence>
<protein>
    <recommendedName>
        <fullName evidence="5">Luciferase-like domain-containing protein</fullName>
    </recommendedName>
</protein>
<dbReference type="Pfam" id="PF00296">
    <property type="entry name" value="Bac_luciferase"/>
    <property type="match status" value="1"/>
</dbReference>
<feature type="domain" description="Luciferase-like" evidence="5">
    <location>
        <begin position="10"/>
        <end position="128"/>
    </location>
</feature>
<dbReference type="SUPFAM" id="SSF51679">
    <property type="entry name" value="Bacterial luciferase-like"/>
    <property type="match status" value="1"/>
</dbReference>
<dbReference type="GO" id="GO:0046306">
    <property type="term" value="P:alkanesulfonate catabolic process"/>
    <property type="evidence" value="ECO:0007669"/>
    <property type="project" value="TreeGrafter"/>
</dbReference>
<keyword evidence="4" id="KW-0503">Monooxygenase</keyword>
<sequence length="129" mass="14110">MRLGFNLPQIGPAAGPEAIVRVAQRAEELGYDSVWVTERLLYPIEPQTPYMATPDGSLPEAYKTVLDPLEALTFVAGQTSRVALGTSILDMPYYNPVMLARRLTTLDVLSGGRLRLGLGLGWSQDEFDA</sequence>
<organism evidence="6">
    <name type="scientific">marine sediment metagenome</name>
    <dbReference type="NCBI Taxonomy" id="412755"/>
    <lineage>
        <taxon>unclassified sequences</taxon>
        <taxon>metagenomes</taxon>
        <taxon>ecological metagenomes</taxon>
    </lineage>
</organism>
<dbReference type="AlphaFoldDB" id="A0A0F9GXX1"/>
<evidence type="ECO:0000313" key="6">
    <source>
        <dbReference type="EMBL" id="KKM03644.1"/>
    </source>
</evidence>
<name>A0A0F9GXX1_9ZZZZ</name>
<keyword evidence="3" id="KW-0560">Oxidoreductase</keyword>